<dbReference type="Proteomes" id="UP001470230">
    <property type="component" value="Unassembled WGS sequence"/>
</dbReference>
<dbReference type="InterPro" id="IPR051291">
    <property type="entry name" value="CIMAP"/>
</dbReference>
<name>A0ABR2JFS7_9EUKA</name>
<dbReference type="EMBL" id="JAPFFF010000012">
    <property type="protein sequence ID" value="KAK8876467.1"/>
    <property type="molecule type" value="Genomic_DNA"/>
</dbReference>
<dbReference type="Gene3D" id="1.20.890.10">
    <property type="entry name" value="cAMP-dependent protein kinase regulatory subunit, dimerization-anchoring domain"/>
    <property type="match status" value="1"/>
</dbReference>
<evidence type="ECO:0000256" key="1">
    <source>
        <dbReference type="SAM" id="MobiDB-lite"/>
    </source>
</evidence>
<feature type="region of interest" description="Disordered" evidence="1">
    <location>
        <begin position="201"/>
        <end position="221"/>
    </location>
</feature>
<sequence>MRAVLSSTLPRPRKLDNSSTNDSNIKRPHTSIAGKRPRTSLKYSLAPGNNFGKDAPKFTIPSSRREEIDIFPLPGPGQYEISDINEYRKIKPVFPKSRPQTVIISPTANVEFSNYRSFPEIKDMHIFSRNKFEFYDVIESPGPEYVPKEKITQIPHKISCKEQDTSDLKNAHIGPGSYSLKYPYMPRDPAFNFYGPKRRDDWITDRRNHPGPGQYDPNDVKKREPQWTIGRKSRLSRRNKSLNPTIKKDLIAIDQCIIGLEQLANPSAARQYIMTHPQLREVVHEMIEVILNVKPDDPVAYLEDYFTEIKKFQPPKEKKGKQAR</sequence>
<dbReference type="Pfam" id="PF07004">
    <property type="entry name" value="SHIPPO-rpt"/>
    <property type="match status" value="3"/>
</dbReference>
<keyword evidence="3" id="KW-1185">Reference proteome</keyword>
<evidence type="ECO:0000313" key="2">
    <source>
        <dbReference type="EMBL" id="KAK8876467.1"/>
    </source>
</evidence>
<evidence type="ECO:0000313" key="3">
    <source>
        <dbReference type="Proteomes" id="UP001470230"/>
    </source>
</evidence>
<accession>A0ABR2JFS7</accession>
<organism evidence="2 3">
    <name type="scientific">Tritrichomonas musculus</name>
    <dbReference type="NCBI Taxonomy" id="1915356"/>
    <lineage>
        <taxon>Eukaryota</taxon>
        <taxon>Metamonada</taxon>
        <taxon>Parabasalia</taxon>
        <taxon>Tritrichomonadida</taxon>
        <taxon>Tritrichomonadidae</taxon>
        <taxon>Tritrichomonas</taxon>
    </lineage>
</organism>
<gene>
    <name evidence="2" type="ORF">M9Y10_006680</name>
</gene>
<feature type="region of interest" description="Disordered" evidence="1">
    <location>
        <begin position="1"/>
        <end position="39"/>
    </location>
</feature>
<comment type="caution">
    <text evidence="2">The sequence shown here is derived from an EMBL/GenBank/DDBJ whole genome shotgun (WGS) entry which is preliminary data.</text>
</comment>
<reference evidence="2 3" key="1">
    <citation type="submission" date="2024-04" db="EMBL/GenBank/DDBJ databases">
        <title>Tritrichomonas musculus Genome.</title>
        <authorList>
            <person name="Alves-Ferreira E."/>
            <person name="Grigg M."/>
            <person name="Lorenzi H."/>
            <person name="Galac M."/>
        </authorList>
    </citation>
    <scope>NUCLEOTIDE SEQUENCE [LARGE SCALE GENOMIC DNA]</scope>
    <source>
        <strain evidence="2 3">EAF2021</strain>
    </source>
</reference>
<dbReference type="PANTHER" id="PTHR21580">
    <property type="entry name" value="SHIPPO-1-RELATED"/>
    <property type="match status" value="1"/>
</dbReference>
<proteinExistence type="predicted"/>
<protein>
    <recommendedName>
        <fullName evidence="4">RIIa domain-containing protein</fullName>
    </recommendedName>
</protein>
<dbReference type="SUPFAM" id="SSF47391">
    <property type="entry name" value="Dimerization-anchoring domain of cAMP-dependent PK regulatory subunit"/>
    <property type="match status" value="1"/>
</dbReference>
<evidence type="ECO:0008006" key="4">
    <source>
        <dbReference type="Google" id="ProtNLM"/>
    </source>
</evidence>
<dbReference type="InterPro" id="IPR010736">
    <property type="entry name" value="SHIPPO-rpt"/>
</dbReference>